<organism evidence="1 2">
    <name type="scientific">Anabaena sphaerica FACHB-251</name>
    <dbReference type="NCBI Taxonomy" id="2692883"/>
    <lineage>
        <taxon>Bacteria</taxon>
        <taxon>Bacillati</taxon>
        <taxon>Cyanobacteriota</taxon>
        <taxon>Cyanophyceae</taxon>
        <taxon>Nostocales</taxon>
        <taxon>Nostocaceae</taxon>
        <taxon>Anabaena</taxon>
    </lineage>
</organism>
<reference evidence="2" key="1">
    <citation type="journal article" date="2020" name="ISME J.">
        <title>Comparative genomics reveals insights into cyanobacterial evolution and habitat adaptation.</title>
        <authorList>
            <person name="Chen M.Y."/>
            <person name="Teng W.K."/>
            <person name="Zhao L."/>
            <person name="Hu C.X."/>
            <person name="Zhou Y.K."/>
            <person name="Han B.P."/>
            <person name="Song L.R."/>
            <person name="Shu W.S."/>
        </authorList>
    </citation>
    <scope>NUCLEOTIDE SEQUENCE [LARGE SCALE GENOMIC DNA]</scope>
    <source>
        <strain evidence="2">FACHB-251</strain>
    </source>
</reference>
<gene>
    <name evidence="1" type="ORF">H6G06_14905</name>
</gene>
<dbReference type="RefSeq" id="WP_190561444.1">
    <property type="nucleotide sequence ID" value="NZ_JACJQU010000008.1"/>
</dbReference>
<protein>
    <submittedName>
        <fullName evidence="1">2OG-Fe(II) oxygenase</fullName>
    </submittedName>
</protein>
<proteinExistence type="predicted"/>
<evidence type="ECO:0000313" key="2">
    <source>
        <dbReference type="Proteomes" id="UP000662185"/>
    </source>
</evidence>
<accession>A0A926WHN1</accession>
<evidence type="ECO:0000313" key="1">
    <source>
        <dbReference type="EMBL" id="MBD2294735.1"/>
    </source>
</evidence>
<keyword evidence="2" id="KW-1185">Reference proteome</keyword>
<comment type="caution">
    <text evidence="1">The sequence shown here is derived from an EMBL/GenBank/DDBJ whole genome shotgun (WGS) entry which is preliminary data.</text>
</comment>
<dbReference type="EMBL" id="JACJQU010000008">
    <property type="protein sequence ID" value="MBD2294735.1"/>
    <property type="molecule type" value="Genomic_DNA"/>
</dbReference>
<dbReference type="Proteomes" id="UP000662185">
    <property type="component" value="Unassembled WGS sequence"/>
</dbReference>
<dbReference type="Gene3D" id="2.60.120.620">
    <property type="entry name" value="q2cbj1_9rhob like domain"/>
    <property type="match status" value="1"/>
</dbReference>
<name>A0A926WHN1_9NOST</name>
<sequence length="257" mass="29429">MNYIQQEKLDLESLKKLIRGEILAIWVPNYFPINKAKNCADTILQDEYEFYAYAPGEVGRYGLSFSETQSSEKIASQYFTSAKPSIDRIRQYFTPSLSPIDILRLELDEIWPSGANIERYNKQLMFVGLCRVIEPETYVLPHQDMVTWNVSNESSLRSIKTQLAANIYLQVPENGGDLELWSFGLDYGSYQEKSDGLYGINHCHLPEPSTSLKAFTGDLILFNSQNLHSIRPGNTHRLTASCFIGYRNDNLPLTYWS</sequence>
<dbReference type="Pfam" id="PF22814">
    <property type="entry name" value="WelO5"/>
    <property type="match status" value="1"/>
</dbReference>
<dbReference type="AlphaFoldDB" id="A0A926WHN1"/>
<dbReference type="InterPro" id="IPR055091">
    <property type="entry name" value="WelO5-like"/>
</dbReference>